<sequence>MATPKARIFTEKGSDYVHHPMHVVVLQRWCFLWMYPIGFLHHSFLRIIRRFVVIFVKYKVKITSLS</sequence>
<protein>
    <submittedName>
        <fullName evidence="1">Uncharacterized protein</fullName>
    </submittedName>
</protein>
<dbReference type="Proteomes" id="UP000075324">
    <property type="component" value="Unassembled WGS sequence"/>
</dbReference>
<dbReference type="PATRIC" id="fig|153151.4.peg.2046"/>
<reference evidence="1 2" key="1">
    <citation type="submission" date="2016-01" db="EMBL/GenBank/DDBJ databases">
        <title>Draft Genome Sequences of Seven Thermophilic Sporeformers Isolated from Foods.</title>
        <authorList>
            <person name="Berendsen E.M."/>
            <person name="Wells-Bennik M.H."/>
            <person name="Krawcyk A.O."/>
            <person name="De Jong A."/>
            <person name="Holsappel S."/>
            <person name="Eijlander R.T."/>
            <person name="Kuipers O.P."/>
        </authorList>
    </citation>
    <scope>NUCLEOTIDE SEQUENCE [LARGE SCALE GENOMIC DNA]</scope>
    <source>
        <strain evidence="1 2">B4110</strain>
    </source>
</reference>
<dbReference type="AlphaFoldDB" id="A0A150ME58"/>
<organism evidence="1 2">
    <name type="scientific">Parageobacillus toebii</name>
    <dbReference type="NCBI Taxonomy" id="153151"/>
    <lineage>
        <taxon>Bacteria</taxon>
        <taxon>Bacillati</taxon>
        <taxon>Bacillota</taxon>
        <taxon>Bacilli</taxon>
        <taxon>Bacillales</taxon>
        <taxon>Anoxybacillaceae</taxon>
        <taxon>Parageobacillus</taxon>
    </lineage>
</organism>
<comment type="caution">
    <text evidence="1">The sequence shown here is derived from an EMBL/GenBank/DDBJ whole genome shotgun (WGS) entry which is preliminary data.</text>
</comment>
<name>A0A150ME58_9BACL</name>
<proteinExistence type="predicted"/>
<dbReference type="EMBL" id="LQYW01000175">
    <property type="protein sequence ID" value="KYD22756.1"/>
    <property type="molecule type" value="Genomic_DNA"/>
</dbReference>
<accession>A0A150ME58</accession>
<gene>
    <name evidence="1" type="ORF">B4110_1411</name>
</gene>
<evidence type="ECO:0000313" key="2">
    <source>
        <dbReference type="Proteomes" id="UP000075324"/>
    </source>
</evidence>
<evidence type="ECO:0000313" key="1">
    <source>
        <dbReference type="EMBL" id="KYD22756.1"/>
    </source>
</evidence>